<dbReference type="AlphaFoldDB" id="A0A6J8BUE3"/>
<gene>
    <name evidence="2" type="ORF">MCOR_21804</name>
</gene>
<sequence>MSTVDAELTGPDYTEEVIIEEVMVHESENTFQLEEEISVLKSTLENERKILRGCSVFIGFPESTWATSSDVCSLPVIEKINTTIISNKSSNYMDYKKAEKAWTGTDVAEVFHLDSGISVKTTEDCLRHCSDYASTTYFIIKSSRCYCLTYRPEINIGYINDCRTKCSNASYTPCSSGRSALVFTFVEDLNIESTKAYIEKECLTTTKDESKYLIRDCNATYLFGCKNTSRKLTGKEFCLAVSNAESKYFIVENCTSQFPFLCSGDEKRTTIKDTTSSKRFPRFILVPTSIVVAVILFDIILIFIMVLISIKTLRKIRIYQEKLKKVNERLPGTEFSNYTGIEDTNEEVHDSAYKELSDNVSQLKTNCHERKMDTSEDIVDYQDYLVPEQHYHTIPDVEVHYAAADVAERNSNKENFVRDDYLEPVI</sequence>
<dbReference type="Proteomes" id="UP000507470">
    <property type="component" value="Unassembled WGS sequence"/>
</dbReference>
<dbReference type="OrthoDB" id="6094313at2759"/>
<evidence type="ECO:0000256" key="1">
    <source>
        <dbReference type="SAM" id="Phobius"/>
    </source>
</evidence>
<name>A0A6J8BUE3_MYTCO</name>
<keyword evidence="3" id="KW-1185">Reference proteome</keyword>
<evidence type="ECO:0000313" key="3">
    <source>
        <dbReference type="Proteomes" id="UP000507470"/>
    </source>
</evidence>
<protein>
    <recommendedName>
        <fullName evidence="4">WSC domain-containing protein</fullName>
    </recommendedName>
</protein>
<accession>A0A6J8BUE3</accession>
<evidence type="ECO:0000313" key="2">
    <source>
        <dbReference type="EMBL" id="CAC5386349.1"/>
    </source>
</evidence>
<keyword evidence="1" id="KW-0472">Membrane</keyword>
<keyword evidence="1" id="KW-0812">Transmembrane</keyword>
<proteinExistence type="predicted"/>
<organism evidence="2 3">
    <name type="scientific">Mytilus coruscus</name>
    <name type="common">Sea mussel</name>
    <dbReference type="NCBI Taxonomy" id="42192"/>
    <lineage>
        <taxon>Eukaryota</taxon>
        <taxon>Metazoa</taxon>
        <taxon>Spiralia</taxon>
        <taxon>Lophotrochozoa</taxon>
        <taxon>Mollusca</taxon>
        <taxon>Bivalvia</taxon>
        <taxon>Autobranchia</taxon>
        <taxon>Pteriomorphia</taxon>
        <taxon>Mytilida</taxon>
        <taxon>Mytiloidea</taxon>
        <taxon>Mytilidae</taxon>
        <taxon>Mytilinae</taxon>
        <taxon>Mytilus</taxon>
    </lineage>
</organism>
<reference evidence="2 3" key="1">
    <citation type="submission" date="2020-06" db="EMBL/GenBank/DDBJ databases">
        <authorList>
            <person name="Li R."/>
            <person name="Bekaert M."/>
        </authorList>
    </citation>
    <scope>NUCLEOTIDE SEQUENCE [LARGE SCALE GENOMIC DNA]</scope>
    <source>
        <strain evidence="3">wild</strain>
    </source>
</reference>
<feature type="transmembrane region" description="Helical" evidence="1">
    <location>
        <begin position="283"/>
        <end position="308"/>
    </location>
</feature>
<keyword evidence="1" id="KW-1133">Transmembrane helix</keyword>
<evidence type="ECO:0008006" key="4">
    <source>
        <dbReference type="Google" id="ProtNLM"/>
    </source>
</evidence>
<dbReference type="EMBL" id="CACVKT020003868">
    <property type="protein sequence ID" value="CAC5386349.1"/>
    <property type="molecule type" value="Genomic_DNA"/>
</dbReference>